<comment type="function">
    <text evidence="17">Catalyzes the dephosphorylation of undecaprenyl diphosphate (UPP). Confers resistance to bacitracin.</text>
</comment>
<feature type="transmembrane region" description="Helical" evidence="17">
    <location>
        <begin position="117"/>
        <end position="137"/>
    </location>
</feature>
<dbReference type="InterPro" id="IPR003824">
    <property type="entry name" value="UppP"/>
</dbReference>
<feature type="transmembrane region" description="Helical" evidence="17">
    <location>
        <begin position="186"/>
        <end position="204"/>
    </location>
</feature>
<evidence type="ECO:0000256" key="18">
    <source>
        <dbReference type="SAM" id="MobiDB-lite"/>
    </source>
</evidence>
<comment type="catalytic activity">
    <reaction evidence="16 17">
        <text>di-trans,octa-cis-undecaprenyl diphosphate + H2O = di-trans,octa-cis-undecaprenyl phosphate + phosphate + H(+)</text>
        <dbReference type="Rhea" id="RHEA:28094"/>
        <dbReference type="ChEBI" id="CHEBI:15377"/>
        <dbReference type="ChEBI" id="CHEBI:15378"/>
        <dbReference type="ChEBI" id="CHEBI:43474"/>
        <dbReference type="ChEBI" id="CHEBI:58405"/>
        <dbReference type="ChEBI" id="CHEBI:60392"/>
        <dbReference type="EC" id="3.6.1.27"/>
    </reaction>
</comment>
<comment type="similarity">
    <text evidence="2 17">Belongs to the UppP family.</text>
</comment>
<comment type="miscellaneous">
    <text evidence="17">Bacitracin is thought to be involved in the inhibition of peptidoglycan synthesis by sequestering undecaprenyl diphosphate, thereby reducing the pool of lipid carrier available.</text>
</comment>
<evidence type="ECO:0000256" key="15">
    <source>
        <dbReference type="ARBA" id="ARBA00032932"/>
    </source>
</evidence>
<dbReference type="HAMAP" id="MF_01006">
    <property type="entry name" value="Undec_diphosphatase"/>
    <property type="match status" value="1"/>
</dbReference>
<evidence type="ECO:0000256" key="12">
    <source>
        <dbReference type="ARBA" id="ARBA00023251"/>
    </source>
</evidence>
<evidence type="ECO:0000256" key="3">
    <source>
        <dbReference type="ARBA" id="ARBA00012374"/>
    </source>
</evidence>
<evidence type="ECO:0000256" key="8">
    <source>
        <dbReference type="ARBA" id="ARBA00022960"/>
    </source>
</evidence>
<dbReference type="EC" id="3.6.1.27" evidence="3 17"/>
<evidence type="ECO:0000256" key="1">
    <source>
        <dbReference type="ARBA" id="ARBA00004651"/>
    </source>
</evidence>
<organism evidence="19 20">
    <name type="scientific">Streptomonospora salina</name>
    <dbReference type="NCBI Taxonomy" id="104205"/>
    <lineage>
        <taxon>Bacteria</taxon>
        <taxon>Bacillati</taxon>
        <taxon>Actinomycetota</taxon>
        <taxon>Actinomycetes</taxon>
        <taxon>Streptosporangiales</taxon>
        <taxon>Nocardiopsidaceae</taxon>
        <taxon>Streptomonospora</taxon>
    </lineage>
</organism>
<keyword evidence="9 17" id="KW-0573">Peptidoglycan synthesis</keyword>
<dbReference type="GO" id="GO:0005886">
    <property type="term" value="C:plasma membrane"/>
    <property type="evidence" value="ECO:0007669"/>
    <property type="project" value="UniProtKB-SubCell"/>
</dbReference>
<keyword evidence="10 17" id="KW-1133">Transmembrane helix</keyword>
<dbReference type="RefSeq" id="WP_184640216.1">
    <property type="nucleotide sequence ID" value="NZ_BAABKT010000009.1"/>
</dbReference>
<accession>A0A841EDT8</accession>
<evidence type="ECO:0000256" key="14">
    <source>
        <dbReference type="ARBA" id="ARBA00032707"/>
    </source>
</evidence>
<evidence type="ECO:0000313" key="20">
    <source>
        <dbReference type="Proteomes" id="UP000578077"/>
    </source>
</evidence>
<dbReference type="PANTHER" id="PTHR30622">
    <property type="entry name" value="UNDECAPRENYL-DIPHOSPHATASE"/>
    <property type="match status" value="1"/>
</dbReference>
<keyword evidence="6 17" id="KW-0812">Transmembrane</keyword>
<dbReference type="GO" id="GO:0050380">
    <property type="term" value="F:undecaprenyl-diphosphatase activity"/>
    <property type="evidence" value="ECO:0007669"/>
    <property type="project" value="UniProtKB-UniRule"/>
</dbReference>
<feature type="compositionally biased region" description="Acidic residues" evidence="18">
    <location>
        <begin position="295"/>
        <end position="306"/>
    </location>
</feature>
<dbReference type="GO" id="GO:0009252">
    <property type="term" value="P:peptidoglycan biosynthetic process"/>
    <property type="evidence" value="ECO:0007669"/>
    <property type="project" value="UniProtKB-KW"/>
</dbReference>
<proteinExistence type="inferred from homology"/>
<reference evidence="19 20" key="1">
    <citation type="submission" date="2020-08" db="EMBL/GenBank/DDBJ databases">
        <title>Sequencing the genomes of 1000 actinobacteria strains.</title>
        <authorList>
            <person name="Klenk H.-P."/>
        </authorList>
    </citation>
    <scope>NUCLEOTIDE SEQUENCE [LARGE SCALE GENOMIC DNA]</scope>
    <source>
        <strain evidence="19 20">DSM 44593</strain>
    </source>
</reference>
<evidence type="ECO:0000256" key="4">
    <source>
        <dbReference type="ARBA" id="ARBA00021581"/>
    </source>
</evidence>
<evidence type="ECO:0000256" key="7">
    <source>
        <dbReference type="ARBA" id="ARBA00022801"/>
    </source>
</evidence>
<feature type="compositionally biased region" description="Basic and acidic residues" evidence="18">
    <location>
        <begin position="354"/>
        <end position="368"/>
    </location>
</feature>
<keyword evidence="13 17" id="KW-0961">Cell wall biogenesis/degradation</keyword>
<dbReference type="AlphaFoldDB" id="A0A841EDT8"/>
<evidence type="ECO:0000256" key="10">
    <source>
        <dbReference type="ARBA" id="ARBA00022989"/>
    </source>
</evidence>
<feature type="transmembrane region" description="Helical" evidence="17">
    <location>
        <begin position="251"/>
        <end position="271"/>
    </location>
</feature>
<protein>
    <recommendedName>
        <fullName evidence="4 17">Undecaprenyl-diphosphatase</fullName>
        <ecNumber evidence="3 17">3.6.1.27</ecNumber>
    </recommendedName>
    <alternativeName>
        <fullName evidence="15 17">Bacitracin resistance protein</fullName>
    </alternativeName>
    <alternativeName>
        <fullName evidence="14 17">Undecaprenyl pyrophosphate phosphatase</fullName>
    </alternativeName>
</protein>
<dbReference type="Proteomes" id="UP000578077">
    <property type="component" value="Unassembled WGS sequence"/>
</dbReference>
<evidence type="ECO:0000256" key="13">
    <source>
        <dbReference type="ARBA" id="ARBA00023316"/>
    </source>
</evidence>
<dbReference type="Pfam" id="PF02673">
    <property type="entry name" value="BacA"/>
    <property type="match status" value="1"/>
</dbReference>
<feature type="region of interest" description="Disordered" evidence="18">
    <location>
        <begin position="275"/>
        <end position="392"/>
    </location>
</feature>
<evidence type="ECO:0000313" key="19">
    <source>
        <dbReference type="EMBL" id="MBB6001146.1"/>
    </source>
</evidence>
<dbReference type="EMBL" id="JACHLY010000002">
    <property type="protein sequence ID" value="MBB6001146.1"/>
    <property type="molecule type" value="Genomic_DNA"/>
</dbReference>
<keyword evidence="20" id="KW-1185">Reference proteome</keyword>
<keyword evidence="5 17" id="KW-1003">Cell membrane</keyword>
<comment type="caution">
    <text evidence="19">The sequence shown here is derived from an EMBL/GenBank/DDBJ whole genome shotgun (WGS) entry which is preliminary data.</text>
</comment>
<evidence type="ECO:0000256" key="16">
    <source>
        <dbReference type="ARBA" id="ARBA00047594"/>
    </source>
</evidence>
<evidence type="ECO:0000256" key="17">
    <source>
        <dbReference type="HAMAP-Rule" id="MF_01006"/>
    </source>
</evidence>
<keyword evidence="7 17" id="KW-0378">Hydrolase</keyword>
<evidence type="ECO:0000256" key="5">
    <source>
        <dbReference type="ARBA" id="ARBA00022475"/>
    </source>
</evidence>
<feature type="transmembrane region" description="Helical" evidence="17">
    <location>
        <begin position="87"/>
        <end position="105"/>
    </location>
</feature>
<evidence type="ECO:0000256" key="6">
    <source>
        <dbReference type="ARBA" id="ARBA00022692"/>
    </source>
</evidence>
<keyword evidence="11 17" id="KW-0472">Membrane</keyword>
<dbReference type="NCBIfam" id="TIGR00753">
    <property type="entry name" value="undec_PP_bacA"/>
    <property type="match status" value="1"/>
</dbReference>
<feature type="transmembrane region" description="Helical" evidence="17">
    <location>
        <begin position="216"/>
        <end position="239"/>
    </location>
</feature>
<dbReference type="PANTHER" id="PTHR30622:SF4">
    <property type="entry name" value="UNDECAPRENYL-DIPHOSPHATASE"/>
    <property type="match status" value="1"/>
</dbReference>
<dbReference type="GO" id="GO:0046677">
    <property type="term" value="P:response to antibiotic"/>
    <property type="evidence" value="ECO:0007669"/>
    <property type="project" value="UniProtKB-UniRule"/>
</dbReference>
<evidence type="ECO:0000256" key="9">
    <source>
        <dbReference type="ARBA" id="ARBA00022984"/>
    </source>
</evidence>
<sequence>MSIVEAIILGVIQGLTEFLPISSSGHLRVVSAFLGWPDPGAAFTAVSQIGTELAVLLYFRKRIWLILSTWTRSLLDRELRSDMNARMGWYVIVGTIPIGVLGLALEEQIDSLFRDLRLIALTLIVFGVFLGMADLYMRKHRTLVDLTMGRGLVYGLFQTLALIPGVSRSGATITGGRLLGFKRADAAEYAFLLAMPAVFASGFYKLTDIGDNEYAGWTAALVGTAVAFVIGYVVIAWLMRFITTHSFMPFVYYRCALGLLILTLVSFNVIAPDGGEAGAETPPPSSQGEQNRDEGEGEDAGEGEDTGESRDEATPPPDSPSGEPSATSEAGTDPVTGWPIDPGTGLAQDPETGQYRDPDTGENVRIDPETGLPIDPYTGQPYDPQADTAAGQ</sequence>
<dbReference type="GO" id="GO:0071555">
    <property type="term" value="P:cell wall organization"/>
    <property type="evidence" value="ECO:0007669"/>
    <property type="project" value="UniProtKB-KW"/>
</dbReference>
<comment type="subcellular location">
    <subcellularLocation>
        <location evidence="1 17">Cell membrane</location>
        <topology evidence="1 17">Multi-pass membrane protein</topology>
    </subcellularLocation>
</comment>
<dbReference type="GO" id="GO:0008360">
    <property type="term" value="P:regulation of cell shape"/>
    <property type="evidence" value="ECO:0007669"/>
    <property type="project" value="UniProtKB-KW"/>
</dbReference>
<name>A0A841EDT8_9ACTN</name>
<evidence type="ECO:0000256" key="11">
    <source>
        <dbReference type="ARBA" id="ARBA00023136"/>
    </source>
</evidence>
<keyword evidence="8 17" id="KW-0133">Cell shape</keyword>
<evidence type="ECO:0000256" key="2">
    <source>
        <dbReference type="ARBA" id="ARBA00010621"/>
    </source>
</evidence>
<gene>
    <name evidence="17" type="primary">uppP</name>
    <name evidence="19" type="ORF">HNR25_004975</name>
</gene>
<keyword evidence="12 17" id="KW-0046">Antibiotic resistance</keyword>
<dbReference type="NCBIfam" id="NF001392">
    <property type="entry name" value="PRK00281.2-1"/>
    <property type="match status" value="1"/>
</dbReference>